<evidence type="ECO:0000313" key="2">
    <source>
        <dbReference type="EMBL" id="KJB80343.1"/>
    </source>
</evidence>
<dbReference type="Gramene" id="KJB80343">
    <property type="protein sequence ID" value="KJB80343"/>
    <property type="gene ID" value="B456_013G092800"/>
</dbReference>
<name>A0A0D2TY70_GOSRA</name>
<dbReference type="EMBL" id="CM001752">
    <property type="protein sequence ID" value="KJB80343.1"/>
    <property type="molecule type" value="Genomic_DNA"/>
</dbReference>
<protein>
    <recommendedName>
        <fullName evidence="4">Retrotransposon Copia-like N-terminal domain-containing protein</fullName>
    </recommendedName>
</protein>
<evidence type="ECO:0000256" key="1">
    <source>
        <dbReference type="SAM" id="MobiDB-lite"/>
    </source>
</evidence>
<feature type="region of interest" description="Disordered" evidence="1">
    <location>
        <begin position="289"/>
        <end position="311"/>
    </location>
</feature>
<dbReference type="PANTHER" id="PTHR47481">
    <property type="match status" value="1"/>
</dbReference>
<dbReference type="Pfam" id="PF14223">
    <property type="entry name" value="Retrotran_gag_2"/>
    <property type="match status" value="1"/>
</dbReference>
<evidence type="ECO:0000313" key="3">
    <source>
        <dbReference type="Proteomes" id="UP000032304"/>
    </source>
</evidence>
<accession>A0A0D2TY70</accession>
<keyword evidence="3" id="KW-1185">Reference proteome</keyword>
<dbReference type="PANTHER" id="PTHR47481:SF21">
    <property type="entry name" value="BASIC-LEUCINE ZIPPER TRANSCRIPTION FACTOR Q-RELATED"/>
    <property type="match status" value="1"/>
</dbReference>
<dbReference type="AlphaFoldDB" id="A0A0D2TY70"/>
<reference evidence="2 3" key="1">
    <citation type="journal article" date="2012" name="Nature">
        <title>Repeated polyploidization of Gossypium genomes and the evolution of spinnable cotton fibres.</title>
        <authorList>
            <person name="Paterson A.H."/>
            <person name="Wendel J.F."/>
            <person name="Gundlach H."/>
            <person name="Guo H."/>
            <person name="Jenkins J."/>
            <person name="Jin D."/>
            <person name="Llewellyn D."/>
            <person name="Showmaker K.C."/>
            <person name="Shu S."/>
            <person name="Udall J."/>
            <person name="Yoo M.J."/>
            <person name="Byers R."/>
            <person name="Chen W."/>
            <person name="Doron-Faigenboim A."/>
            <person name="Duke M.V."/>
            <person name="Gong L."/>
            <person name="Grimwood J."/>
            <person name="Grover C."/>
            <person name="Grupp K."/>
            <person name="Hu G."/>
            <person name="Lee T.H."/>
            <person name="Li J."/>
            <person name="Lin L."/>
            <person name="Liu T."/>
            <person name="Marler B.S."/>
            <person name="Page J.T."/>
            <person name="Roberts A.W."/>
            <person name="Romanel E."/>
            <person name="Sanders W.S."/>
            <person name="Szadkowski E."/>
            <person name="Tan X."/>
            <person name="Tang H."/>
            <person name="Xu C."/>
            <person name="Wang J."/>
            <person name="Wang Z."/>
            <person name="Zhang D."/>
            <person name="Zhang L."/>
            <person name="Ashrafi H."/>
            <person name="Bedon F."/>
            <person name="Bowers J.E."/>
            <person name="Brubaker C.L."/>
            <person name="Chee P.W."/>
            <person name="Das S."/>
            <person name="Gingle A.R."/>
            <person name="Haigler C.H."/>
            <person name="Harker D."/>
            <person name="Hoffmann L.V."/>
            <person name="Hovav R."/>
            <person name="Jones D.C."/>
            <person name="Lemke C."/>
            <person name="Mansoor S."/>
            <person name="ur Rahman M."/>
            <person name="Rainville L.N."/>
            <person name="Rambani A."/>
            <person name="Reddy U.K."/>
            <person name="Rong J.K."/>
            <person name="Saranga Y."/>
            <person name="Scheffler B.E."/>
            <person name="Scheffler J.A."/>
            <person name="Stelly D.M."/>
            <person name="Triplett B.A."/>
            <person name="Van Deynze A."/>
            <person name="Vaslin M.F."/>
            <person name="Waghmare V.N."/>
            <person name="Walford S.A."/>
            <person name="Wright R.J."/>
            <person name="Zaki E.A."/>
            <person name="Zhang T."/>
            <person name="Dennis E.S."/>
            <person name="Mayer K.F."/>
            <person name="Peterson D.G."/>
            <person name="Rokhsar D.S."/>
            <person name="Wang X."/>
            <person name="Schmutz J."/>
        </authorList>
    </citation>
    <scope>NUCLEOTIDE SEQUENCE [LARGE SCALE GENOMIC DNA]</scope>
</reference>
<feature type="compositionally biased region" description="Polar residues" evidence="1">
    <location>
        <begin position="232"/>
        <end position="269"/>
    </location>
</feature>
<sequence>MAVTVVNSDNTTPSANIVIQFNPVSQLPTKLIGSQNYSTWKAQVSMLMHGHNIFGPLDGSLSAPPLMITTDKHNVINPAYQKWFQQDQLVQNALLASVKPTLASTVANAPIAHKAWLALQTAFANKSQTRLITLQDNLARLIKDTRPVADYLHDIRTIANELATAGEPLTDVQLTVRILQGLGLEYTAISAAIRSRSTPISYEELYEKLLDHELFLQNEERKKPPTIVAAVAQNNSNQRPSTTRNQNWRSTSKNNAQWHQQRNSTTSSYDKPRCQLCERIGYTAKVCRSQSHNHHQARANYAGYTTQSEQT</sequence>
<dbReference type="eggNOG" id="KOG0017">
    <property type="taxonomic scope" value="Eukaryota"/>
</dbReference>
<evidence type="ECO:0008006" key="4">
    <source>
        <dbReference type="Google" id="ProtNLM"/>
    </source>
</evidence>
<dbReference type="Proteomes" id="UP000032304">
    <property type="component" value="Chromosome 13"/>
</dbReference>
<gene>
    <name evidence="2" type="ORF">B456_013G092800</name>
</gene>
<dbReference type="STRING" id="29730.A0A0D2TY70"/>
<feature type="region of interest" description="Disordered" evidence="1">
    <location>
        <begin position="231"/>
        <end position="270"/>
    </location>
</feature>
<dbReference type="OMA" id="HHQARAN"/>
<organism evidence="2 3">
    <name type="scientific">Gossypium raimondii</name>
    <name type="common">Peruvian cotton</name>
    <name type="synonym">Gossypium klotzschianum subsp. raimondii</name>
    <dbReference type="NCBI Taxonomy" id="29730"/>
    <lineage>
        <taxon>Eukaryota</taxon>
        <taxon>Viridiplantae</taxon>
        <taxon>Streptophyta</taxon>
        <taxon>Embryophyta</taxon>
        <taxon>Tracheophyta</taxon>
        <taxon>Spermatophyta</taxon>
        <taxon>Magnoliopsida</taxon>
        <taxon>eudicotyledons</taxon>
        <taxon>Gunneridae</taxon>
        <taxon>Pentapetalae</taxon>
        <taxon>rosids</taxon>
        <taxon>malvids</taxon>
        <taxon>Malvales</taxon>
        <taxon>Malvaceae</taxon>
        <taxon>Malvoideae</taxon>
        <taxon>Gossypium</taxon>
    </lineage>
</organism>
<proteinExistence type="predicted"/>